<evidence type="ECO:0000313" key="7">
    <source>
        <dbReference type="EMBL" id="PIK58345.1"/>
    </source>
</evidence>
<dbReference type="Proteomes" id="UP000230750">
    <property type="component" value="Unassembled WGS sequence"/>
</dbReference>
<comment type="similarity">
    <text evidence="1">Belongs to the histidine acid phosphatase family.</text>
</comment>
<dbReference type="GO" id="GO:0050650">
    <property type="term" value="P:chondroitin sulfate proteoglycan biosynthetic process"/>
    <property type="evidence" value="ECO:0007669"/>
    <property type="project" value="TreeGrafter"/>
</dbReference>
<dbReference type="InterPro" id="IPR033379">
    <property type="entry name" value="Acid_Pase_AS"/>
</dbReference>
<dbReference type="EMBL" id="MRZV01000115">
    <property type="protein sequence ID" value="PIK58345.1"/>
    <property type="molecule type" value="Genomic_DNA"/>
</dbReference>
<dbReference type="SUPFAM" id="SSF53254">
    <property type="entry name" value="Phosphoglycerate mutase-like"/>
    <property type="match status" value="1"/>
</dbReference>
<dbReference type="InterPro" id="IPR000560">
    <property type="entry name" value="His_Pase_clade-2"/>
</dbReference>
<evidence type="ECO:0000256" key="4">
    <source>
        <dbReference type="ARBA" id="ARBA00040357"/>
    </source>
</evidence>
<keyword evidence="8" id="KW-1185">Reference proteome</keyword>
<dbReference type="PANTHER" id="PTHR11567:SF110">
    <property type="entry name" value="2-PHOSPHOXYLOSE PHOSPHATASE 1"/>
    <property type="match status" value="1"/>
</dbReference>
<accession>A0A2G8LDR0</accession>
<comment type="catalytic activity">
    <reaction evidence="3">
        <text>3-O-[beta-D-GlcA-(1-&gt;3)-beta-D-Gal-(1-&gt;3)-beta-D-Gal-(1-&gt;4)-beta-D-2-O-P-Xyl]-L-seryl-[protein] + H2O = 3-O-(beta-D-GlcA-(1-&gt;3)-beta-D-Gal-(1-&gt;3)-beta-D-Gal-(1-&gt;4)-beta-D-Xyl)-L-seryl-[protein] + phosphate</text>
        <dbReference type="Rhea" id="RHEA:56512"/>
        <dbReference type="Rhea" id="RHEA-COMP:12573"/>
        <dbReference type="Rhea" id="RHEA-COMP:14559"/>
        <dbReference type="ChEBI" id="CHEBI:15377"/>
        <dbReference type="ChEBI" id="CHEBI:43474"/>
        <dbReference type="ChEBI" id="CHEBI:132093"/>
        <dbReference type="ChEBI" id="CHEBI:140495"/>
    </reaction>
</comment>
<proteinExistence type="inferred from homology"/>
<protein>
    <recommendedName>
        <fullName evidence="4">2-phosphoxylose phosphatase 1</fullName>
    </recommendedName>
    <alternativeName>
        <fullName evidence="5">Acid phosphatase-like protein 2</fullName>
    </alternativeName>
</protein>
<evidence type="ECO:0000313" key="8">
    <source>
        <dbReference type="Proteomes" id="UP000230750"/>
    </source>
</evidence>
<feature type="region of interest" description="Disordered" evidence="6">
    <location>
        <begin position="154"/>
        <end position="181"/>
    </location>
</feature>
<dbReference type="GO" id="GO:0005794">
    <property type="term" value="C:Golgi apparatus"/>
    <property type="evidence" value="ECO:0007669"/>
    <property type="project" value="TreeGrafter"/>
</dbReference>
<evidence type="ECO:0000256" key="2">
    <source>
        <dbReference type="ARBA" id="ARBA00022801"/>
    </source>
</evidence>
<dbReference type="GO" id="GO:0006024">
    <property type="term" value="P:glycosaminoglycan biosynthetic process"/>
    <property type="evidence" value="ECO:0007669"/>
    <property type="project" value="TreeGrafter"/>
</dbReference>
<evidence type="ECO:0000256" key="6">
    <source>
        <dbReference type="SAM" id="MobiDB-lite"/>
    </source>
</evidence>
<evidence type="ECO:0000256" key="5">
    <source>
        <dbReference type="ARBA" id="ARBA00041499"/>
    </source>
</evidence>
<dbReference type="OrthoDB" id="10262962at2759"/>
<reference evidence="7" key="1">
    <citation type="journal article" date="2017" name="PLoS Biol.">
        <title>The sea cucumber genome provides insights into morphological evolution and visceral regeneration.</title>
        <authorList>
            <person name="Zhang X."/>
            <person name="Sun L."/>
            <person name="Yuan J."/>
            <person name="Sun Y."/>
            <person name="Gao Y."/>
            <person name="Zhang L."/>
            <person name="Li S."/>
            <person name="Dai H."/>
            <person name="Hamel J.F."/>
            <person name="Liu C."/>
            <person name="Yu Y."/>
            <person name="Liu S."/>
            <person name="Lin W."/>
            <person name="Guo K."/>
            <person name="Jin S."/>
            <person name="Xu P."/>
            <person name="Storey K.B."/>
            <person name="Huan P."/>
            <person name="Zhang T."/>
            <person name="Zhou Y."/>
            <person name="Zhang J."/>
            <person name="Lin C."/>
            <person name="Li X."/>
            <person name="Xing L."/>
            <person name="Huo D."/>
            <person name="Sun M."/>
            <person name="Wang L."/>
            <person name="Mercier A."/>
            <person name="Li F."/>
            <person name="Yang H."/>
            <person name="Xiang J."/>
        </authorList>
    </citation>
    <scope>NUCLEOTIDE SEQUENCE [LARGE SCALE GENOMIC DNA]</scope>
    <source>
        <strain evidence="7">Shaxun</strain>
        <tissue evidence="7">Muscle</tissue>
    </source>
</reference>
<dbReference type="AlphaFoldDB" id="A0A2G8LDR0"/>
<feature type="compositionally biased region" description="Basic and acidic residues" evidence="6">
    <location>
        <begin position="154"/>
        <end position="167"/>
    </location>
</feature>
<dbReference type="PANTHER" id="PTHR11567">
    <property type="entry name" value="ACID PHOSPHATASE-RELATED"/>
    <property type="match status" value="1"/>
</dbReference>
<dbReference type="InterPro" id="IPR050645">
    <property type="entry name" value="Histidine_acid_phosphatase"/>
</dbReference>
<gene>
    <name evidence="7" type="ORF">BSL78_04733</name>
</gene>
<evidence type="ECO:0000256" key="3">
    <source>
        <dbReference type="ARBA" id="ARBA00036311"/>
    </source>
</evidence>
<evidence type="ECO:0000256" key="1">
    <source>
        <dbReference type="ARBA" id="ARBA00005375"/>
    </source>
</evidence>
<dbReference type="STRING" id="307972.A0A2G8LDR0"/>
<organism evidence="7 8">
    <name type="scientific">Stichopus japonicus</name>
    <name type="common">Sea cucumber</name>
    <dbReference type="NCBI Taxonomy" id="307972"/>
    <lineage>
        <taxon>Eukaryota</taxon>
        <taxon>Metazoa</taxon>
        <taxon>Echinodermata</taxon>
        <taxon>Eleutherozoa</taxon>
        <taxon>Echinozoa</taxon>
        <taxon>Holothuroidea</taxon>
        <taxon>Aspidochirotacea</taxon>
        <taxon>Aspidochirotida</taxon>
        <taxon>Stichopodidae</taxon>
        <taxon>Apostichopus</taxon>
    </lineage>
</organism>
<dbReference type="PROSITE" id="PS00616">
    <property type="entry name" value="HIS_ACID_PHOSPHAT_1"/>
    <property type="match status" value="1"/>
</dbReference>
<name>A0A2G8LDR0_STIJA</name>
<sequence length="624" mass="71976">MGVLPEEVESSCFDKAPPHLVIFLLTSGVVFQNVSLHKSLFRWTHIRQHAVNIQLSQLQKLQKNLNIKRVSFEFHPPPAYPGETQSEGYNVEDMYFRRWQVAHHVEPKRAVRERTEERRWKGWSTHHNSRLPENNLYDTLRKRQEDRLHLAEQMRRRHDEEMQKQSEEMSDDDNDTDTAINEDSSSFTVQRTWLKARLENYCNDKGIMKGDEGIAPDGYRLRSVHVLARHGDRTPLENGKTGKLAPFQFECSLTEANKKIGSIHMEKFLRVMQSSSKDVNSLDQEMKSLILRIPLRNSRVACYASQLTPHGWVQHMRLGDFLKKRYWKQLQLSSEHGATQKLAIKSTQSPRTIQSAIAFLFGFLPKFSVLDVSKIKRSDSPTFCSERNCHCGAVDKLRESVVDRYHSFHKEENTKNLSSRVSRLMYVEDPLYSVPNPSRLIELLTARACHHSALPCTENGCVDEAMFEQVFQEVDSISGKLRAGGNSSAELYGRLAMHPLLSTISLTMRYIDRGQNNLPRFYLYMGHDITLTPFLDALGMVYPWPGYASRVVIEHWYHSDSEQSAIKILYNGVDVTYKVSFCAEVLNTDGLCPFEAYYKFIDTDNLRVFNAMTYDEACTWGIGE</sequence>
<dbReference type="GO" id="GO:0016791">
    <property type="term" value="F:phosphatase activity"/>
    <property type="evidence" value="ECO:0007669"/>
    <property type="project" value="TreeGrafter"/>
</dbReference>
<dbReference type="CDD" id="cd07061">
    <property type="entry name" value="HP_HAP_like"/>
    <property type="match status" value="1"/>
</dbReference>
<keyword evidence="2" id="KW-0378">Hydrolase</keyword>
<dbReference type="Gene3D" id="3.40.50.1240">
    <property type="entry name" value="Phosphoglycerate mutase-like"/>
    <property type="match status" value="1"/>
</dbReference>
<dbReference type="Pfam" id="PF00328">
    <property type="entry name" value="His_Phos_2"/>
    <property type="match status" value="1"/>
</dbReference>
<dbReference type="InterPro" id="IPR029033">
    <property type="entry name" value="His_PPase_superfam"/>
</dbReference>
<comment type="caution">
    <text evidence="7">The sequence shown here is derived from an EMBL/GenBank/DDBJ whole genome shotgun (WGS) entry which is preliminary data.</text>
</comment>